<accession>A0A0F9DPJ9</accession>
<dbReference type="EMBL" id="LAZR01038433">
    <property type="protein sequence ID" value="KKL19581.1"/>
    <property type="molecule type" value="Genomic_DNA"/>
</dbReference>
<sequence>LVRGLFGTSDVEHAAGVKVSQVAVFANDADTGVAGDTGENPVDIMQEIILGWVGIAAGSVDSTQFDAERDNWAAGLAFRRIIEKPIQAEKLLAQLRRFVMGNIWQNESQKLTFKILHPVEPHETTTSLTLNKNIVQNSAGVDLNIEDQITRVLVYYNPTDTWGKKDHNDPDDFNAVLIWIDADAETANNYDEERTLEIFADWIFKETEARIFASRYLRRYSDPPAFYHFSMDRKDSAIQTGDVLDITTADFVDQQGADETLDFQVLTKKERRDGSVQVKCLQSRLNKRYGFVAHAGANDWGSATDLEKKHCYVGQASTNLVGTTGTVTELGYHVF</sequence>
<organism evidence="1">
    <name type="scientific">marine sediment metagenome</name>
    <dbReference type="NCBI Taxonomy" id="412755"/>
    <lineage>
        <taxon>unclassified sequences</taxon>
        <taxon>metagenomes</taxon>
        <taxon>ecological metagenomes</taxon>
    </lineage>
</organism>
<dbReference type="AlphaFoldDB" id="A0A0F9DPJ9"/>
<evidence type="ECO:0000313" key="1">
    <source>
        <dbReference type="EMBL" id="KKL19581.1"/>
    </source>
</evidence>
<evidence type="ECO:0008006" key="2">
    <source>
        <dbReference type="Google" id="ProtNLM"/>
    </source>
</evidence>
<gene>
    <name evidence="1" type="ORF">LCGC14_2464040</name>
</gene>
<feature type="non-terminal residue" evidence="1">
    <location>
        <position position="1"/>
    </location>
</feature>
<protein>
    <recommendedName>
        <fullName evidence="2">Tip attachment protein J domain-containing protein</fullName>
    </recommendedName>
</protein>
<name>A0A0F9DPJ9_9ZZZZ</name>
<proteinExistence type="predicted"/>
<reference evidence="1" key="1">
    <citation type="journal article" date="2015" name="Nature">
        <title>Complex archaea that bridge the gap between prokaryotes and eukaryotes.</title>
        <authorList>
            <person name="Spang A."/>
            <person name="Saw J.H."/>
            <person name="Jorgensen S.L."/>
            <person name="Zaremba-Niedzwiedzka K."/>
            <person name="Martijn J."/>
            <person name="Lind A.E."/>
            <person name="van Eijk R."/>
            <person name="Schleper C."/>
            <person name="Guy L."/>
            <person name="Ettema T.J."/>
        </authorList>
    </citation>
    <scope>NUCLEOTIDE SEQUENCE</scope>
</reference>
<comment type="caution">
    <text evidence="1">The sequence shown here is derived from an EMBL/GenBank/DDBJ whole genome shotgun (WGS) entry which is preliminary data.</text>
</comment>